<evidence type="ECO:0000313" key="2">
    <source>
        <dbReference type="Proteomes" id="UP000814033"/>
    </source>
</evidence>
<name>A0ACB8RST1_9AGAM</name>
<dbReference type="EMBL" id="MU275906">
    <property type="protein sequence ID" value="KAI0047334.1"/>
    <property type="molecule type" value="Genomic_DNA"/>
</dbReference>
<reference evidence="1" key="1">
    <citation type="submission" date="2021-02" db="EMBL/GenBank/DDBJ databases">
        <authorList>
            <consortium name="DOE Joint Genome Institute"/>
            <person name="Ahrendt S."/>
            <person name="Looney B.P."/>
            <person name="Miyauchi S."/>
            <person name="Morin E."/>
            <person name="Drula E."/>
            <person name="Courty P.E."/>
            <person name="Chicoki N."/>
            <person name="Fauchery L."/>
            <person name="Kohler A."/>
            <person name="Kuo A."/>
            <person name="Labutti K."/>
            <person name="Pangilinan J."/>
            <person name="Lipzen A."/>
            <person name="Riley R."/>
            <person name="Andreopoulos W."/>
            <person name="He G."/>
            <person name="Johnson J."/>
            <person name="Barry K.W."/>
            <person name="Grigoriev I.V."/>
            <person name="Nagy L."/>
            <person name="Hibbett D."/>
            <person name="Henrissat B."/>
            <person name="Matheny P.B."/>
            <person name="Labbe J."/>
            <person name="Martin F."/>
        </authorList>
    </citation>
    <scope>NUCLEOTIDE SEQUENCE</scope>
    <source>
        <strain evidence="1">FP105234-sp</strain>
    </source>
</reference>
<evidence type="ECO:0000313" key="1">
    <source>
        <dbReference type="EMBL" id="KAI0047334.1"/>
    </source>
</evidence>
<comment type="caution">
    <text evidence="1">The sequence shown here is derived from an EMBL/GenBank/DDBJ whole genome shotgun (WGS) entry which is preliminary data.</text>
</comment>
<sequence length="188" mass="21043">MVFAEFPPPSGQRSARLFRVFVRAVSGGKNASTKVCPRRSQISMIAMKTASRTFHSGGQSCRVFPQKRRVASRFVDVASEDRECRRRLARILASMRQAIELRYGSFEVSGRAHGDARRRQAADLEHSALKSEPRSTAESRAGRHREELKANGADVACARKGEEPHKAGLQSRLARTIQPCARRPRVTW</sequence>
<reference evidence="1" key="2">
    <citation type="journal article" date="2022" name="New Phytol.">
        <title>Evolutionary transition to the ectomycorrhizal habit in the genomes of a hyperdiverse lineage of mushroom-forming fungi.</title>
        <authorList>
            <person name="Looney B."/>
            <person name="Miyauchi S."/>
            <person name="Morin E."/>
            <person name="Drula E."/>
            <person name="Courty P.E."/>
            <person name="Kohler A."/>
            <person name="Kuo A."/>
            <person name="LaButti K."/>
            <person name="Pangilinan J."/>
            <person name="Lipzen A."/>
            <person name="Riley R."/>
            <person name="Andreopoulos W."/>
            <person name="He G."/>
            <person name="Johnson J."/>
            <person name="Nolan M."/>
            <person name="Tritt A."/>
            <person name="Barry K.W."/>
            <person name="Grigoriev I.V."/>
            <person name="Nagy L.G."/>
            <person name="Hibbett D."/>
            <person name="Henrissat B."/>
            <person name="Matheny P.B."/>
            <person name="Labbe J."/>
            <person name="Martin F.M."/>
        </authorList>
    </citation>
    <scope>NUCLEOTIDE SEQUENCE</scope>
    <source>
        <strain evidence="1">FP105234-sp</strain>
    </source>
</reference>
<organism evidence="1 2">
    <name type="scientific">Auriscalpium vulgare</name>
    <dbReference type="NCBI Taxonomy" id="40419"/>
    <lineage>
        <taxon>Eukaryota</taxon>
        <taxon>Fungi</taxon>
        <taxon>Dikarya</taxon>
        <taxon>Basidiomycota</taxon>
        <taxon>Agaricomycotina</taxon>
        <taxon>Agaricomycetes</taxon>
        <taxon>Russulales</taxon>
        <taxon>Auriscalpiaceae</taxon>
        <taxon>Auriscalpium</taxon>
    </lineage>
</organism>
<gene>
    <name evidence="1" type="ORF">FA95DRAFT_1231086</name>
</gene>
<proteinExistence type="predicted"/>
<keyword evidence="2" id="KW-1185">Reference proteome</keyword>
<dbReference type="Proteomes" id="UP000814033">
    <property type="component" value="Unassembled WGS sequence"/>
</dbReference>
<accession>A0ACB8RST1</accession>
<protein>
    <submittedName>
        <fullName evidence="1">Uncharacterized protein</fullName>
    </submittedName>
</protein>